<comment type="caution">
    <text evidence="2">The sequence shown here is derived from an EMBL/GenBank/DDBJ whole genome shotgun (WGS) entry which is preliminary data.</text>
</comment>
<name>A0A7V3NU59_UNCW3</name>
<dbReference type="GO" id="GO:0004518">
    <property type="term" value="F:nuclease activity"/>
    <property type="evidence" value="ECO:0007669"/>
    <property type="project" value="InterPro"/>
</dbReference>
<feature type="domain" description="BFN" evidence="1">
    <location>
        <begin position="3"/>
        <end position="137"/>
    </location>
</feature>
<dbReference type="SUPFAM" id="SSF103256">
    <property type="entry name" value="Hypothetical protein TM0160"/>
    <property type="match status" value="1"/>
</dbReference>
<dbReference type="Pfam" id="PF02577">
    <property type="entry name" value="BFN_dom"/>
    <property type="match status" value="1"/>
</dbReference>
<dbReference type="PANTHER" id="PTHR15160:SF1">
    <property type="entry name" value="VON HIPPEL-LINDAU DISEASE TUMOR SUPPRESSOR"/>
    <property type="match status" value="1"/>
</dbReference>
<evidence type="ECO:0000313" key="2">
    <source>
        <dbReference type="EMBL" id="HGB36613.1"/>
    </source>
</evidence>
<sequence>MQIVELVVVRVQFPETAEESPIVYLKEKEGDRELPIVIGINEAQSINMALSNFKTPRPLTHDLIVDIFKALGLRLERVVINDLRENTYYARLILFDEEHKTLYSIDARPSDSIAIALRAKAPIFVSEYVLKKALSLEGS</sequence>
<proteinExistence type="predicted"/>
<dbReference type="Gene3D" id="3.10.690.10">
    <property type="entry name" value="Bifunctional nuclease domain"/>
    <property type="match status" value="1"/>
</dbReference>
<dbReference type="InterPro" id="IPR036104">
    <property type="entry name" value="BFN_sf"/>
</dbReference>
<dbReference type="AlphaFoldDB" id="A0A7V3NU59"/>
<dbReference type="PROSITE" id="PS51658">
    <property type="entry name" value="BFN"/>
    <property type="match status" value="1"/>
</dbReference>
<dbReference type="InterPro" id="IPR003729">
    <property type="entry name" value="Bi_nuclease_dom"/>
</dbReference>
<organism evidence="2">
    <name type="scientific">candidate division WOR-3 bacterium</name>
    <dbReference type="NCBI Taxonomy" id="2052148"/>
    <lineage>
        <taxon>Bacteria</taxon>
        <taxon>Bacteria division WOR-3</taxon>
    </lineage>
</organism>
<reference evidence="2" key="1">
    <citation type="journal article" date="2020" name="mSystems">
        <title>Genome- and Community-Level Interaction Insights into Carbon Utilization and Element Cycling Functions of Hydrothermarchaeota in Hydrothermal Sediment.</title>
        <authorList>
            <person name="Zhou Z."/>
            <person name="Liu Y."/>
            <person name="Xu W."/>
            <person name="Pan J."/>
            <person name="Luo Z.H."/>
            <person name="Li M."/>
        </authorList>
    </citation>
    <scope>NUCLEOTIDE SEQUENCE [LARGE SCALE GENOMIC DNA]</scope>
    <source>
        <strain evidence="2">SpSt-754</strain>
    </source>
</reference>
<evidence type="ECO:0000259" key="1">
    <source>
        <dbReference type="PROSITE" id="PS51658"/>
    </source>
</evidence>
<accession>A0A7V3NU59</accession>
<protein>
    <submittedName>
        <fullName evidence="2">Bifunctional nuclease family protein</fullName>
    </submittedName>
</protein>
<gene>
    <name evidence="2" type="ORF">ENV38_06895</name>
</gene>
<dbReference type="PANTHER" id="PTHR15160">
    <property type="entry name" value="VON HIPPEL-LINDAU PROTEIN"/>
    <property type="match status" value="1"/>
</dbReference>
<dbReference type="EMBL" id="DTGD01000257">
    <property type="protein sequence ID" value="HGB36613.1"/>
    <property type="molecule type" value="Genomic_DNA"/>
</dbReference>